<dbReference type="PANTHER" id="PTHR43479:SF11">
    <property type="entry name" value="ACREF_ENVCD OPERON REPRESSOR-RELATED"/>
    <property type="match status" value="1"/>
</dbReference>
<evidence type="ECO:0000256" key="1">
    <source>
        <dbReference type="ARBA" id="ARBA00023125"/>
    </source>
</evidence>
<keyword evidence="5" id="KW-1185">Reference proteome</keyword>
<evidence type="ECO:0000313" key="4">
    <source>
        <dbReference type="EMBL" id="MBP1920259.1"/>
    </source>
</evidence>
<accession>A0ABS4G6V3</accession>
<name>A0ABS4G6V3_9CLOT</name>
<dbReference type="InterPro" id="IPR050624">
    <property type="entry name" value="HTH-type_Tx_Regulator"/>
</dbReference>
<dbReference type="EMBL" id="JAGGKC010000026">
    <property type="protein sequence ID" value="MBP1920259.1"/>
    <property type="molecule type" value="Genomic_DNA"/>
</dbReference>
<evidence type="ECO:0000259" key="3">
    <source>
        <dbReference type="PROSITE" id="PS50977"/>
    </source>
</evidence>
<dbReference type="InterPro" id="IPR009057">
    <property type="entry name" value="Homeodomain-like_sf"/>
</dbReference>
<dbReference type="Proteomes" id="UP001519271">
    <property type="component" value="Unassembled WGS sequence"/>
</dbReference>
<dbReference type="PROSITE" id="PS50977">
    <property type="entry name" value="HTH_TETR_2"/>
    <property type="match status" value="1"/>
</dbReference>
<dbReference type="SUPFAM" id="SSF46689">
    <property type="entry name" value="Homeodomain-like"/>
    <property type="match status" value="1"/>
</dbReference>
<protein>
    <submittedName>
        <fullName evidence="4">AcrR family transcriptional regulator</fullName>
    </submittedName>
</protein>
<dbReference type="PANTHER" id="PTHR43479">
    <property type="entry name" value="ACREF/ENVCD OPERON REPRESSOR-RELATED"/>
    <property type="match status" value="1"/>
</dbReference>
<proteinExistence type="predicted"/>
<dbReference type="Pfam" id="PF00440">
    <property type="entry name" value="TetR_N"/>
    <property type="match status" value="1"/>
</dbReference>
<reference evidence="4 5" key="1">
    <citation type="submission" date="2021-03" db="EMBL/GenBank/DDBJ databases">
        <title>Genomic Encyclopedia of Type Strains, Phase IV (KMG-IV): sequencing the most valuable type-strain genomes for metagenomic binning, comparative biology and taxonomic classification.</title>
        <authorList>
            <person name="Goeker M."/>
        </authorList>
    </citation>
    <scope>NUCLEOTIDE SEQUENCE [LARGE SCALE GENOMIC DNA]</scope>
    <source>
        <strain evidence="4 5">DSM 6139</strain>
    </source>
</reference>
<dbReference type="InterPro" id="IPR001647">
    <property type="entry name" value="HTH_TetR"/>
</dbReference>
<gene>
    <name evidence="4" type="ORF">J2Z34_002770</name>
</gene>
<evidence type="ECO:0000313" key="5">
    <source>
        <dbReference type="Proteomes" id="UP001519271"/>
    </source>
</evidence>
<comment type="caution">
    <text evidence="4">The sequence shown here is derived from an EMBL/GenBank/DDBJ whole genome shotgun (WGS) entry which is preliminary data.</text>
</comment>
<sequence length="204" mass="23910">MEKKLNMRQMQHKATLEAIRSAVDKMVDSVGFDAMTIRDICKEVDITVGTFYHYFSSKNELLKDRYIRSNEHFQTFYEENLASMDELEALRLFFDHYFEYSSTRVYQLYKRFMQVRIDEYEKWASTDPDLIRGIILEIIQSGQKHGRIRSDRSAEDMAEFINMLLQGFTTTYVTYDREAPGRTGIIRIITECIDSLGAGNSKGK</sequence>
<feature type="domain" description="HTH tetR-type" evidence="3">
    <location>
        <begin position="13"/>
        <end position="73"/>
    </location>
</feature>
<dbReference type="RefSeq" id="WP_209460438.1">
    <property type="nucleotide sequence ID" value="NZ_JAGGKC010000026.1"/>
</dbReference>
<dbReference type="Gene3D" id="1.10.357.10">
    <property type="entry name" value="Tetracycline Repressor, domain 2"/>
    <property type="match status" value="1"/>
</dbReference>
<evidence type="ECO:0000256" key="2">
    <source>
        <dbReference type="PROSITE-ProRule" id="PRU00335"/>
    </source>
</evidence>
<dbReference type="InterPro" id="IPR036271">
    <property type="entry name" value="Tet_transcr_reg_TetR-rel_C_sf"/>
</dbReference>
<feature type="DNA-binding region" description="H-T-H motif" evidence="2">
    <location>
        <begin position="36"/>
        <end position="55"/>
    </location>
</feature>
<dbReference type="InterPro" id="IPR023772">
    <property type="entry name" value="DNA-bd_HTH_TetR-type_CS"/>
</dbReference>
<dbReference type="PROSITE" id="PS01081">
    <property type="entry name" value="HTH_TETR_1"/>
    <property type="match status" value="1"/>
</dbReference>
<dbReference type="SUPFAM" id="SSF48498">
    <property type="entry name" value="Tetracyclin repressor-like, C-terminal domain"/>
    <property type="match status" value="1"/>
</dbReference>
<organism evidence="4 5">
    <name type="scientific">Youngiibacter multivorans</name>
    <dbReference type="NCBI Taxonomy" id="937251"/>
    <lineage>
        <taxon>Bacteria</taxon>
        <taxon>Bacillati</taxon>
        <taxon>Bacillota</taxon>
        <taxon>Clostridia</taxon>
        <taxon>Eubacteriales</taxon>
        <taxon>Clostridiaceae</taxon>
        <taxon>Youngiibacter</taxon>
    </lineage>
</organism>
<keyword evidence="1 2" id="KW-0238">DNA-binding</keyword>